<evidence type="ECO:0000256" key="15">
    <source>
        <dbReference type="SAM" id="SignalP"/>
    </source>
</evidence>
<evidence type="ECO:0000256" key="4">
    <source>
        <dbReference type="ARBA" id="ARBA00022547"/>
    </source>
</evidence>
<comment type="subcellular location">
    <subcellularLocation>
        <location evidence="1 14">Mitochondrion membrane</location>
        <topology evidence="1 14">Single-pass membrane protein</topology>
    </subcellularLocation>
</comment>
<dbReference type="AlphaFoldDB" id="W6D6P8"/>
<sequence>MPQLSTSPWMPIFCLTWLIFLTQIPPKVMSHRHLTKPSPVLATKATKTPWNWPWY</sequence>
<proteinExistence type="inferred from homology"/>
<dbReference type="InterPro" id="IPR050635">
    <property type="entry name" value="ATPase_protein_8"/>
</dbReference>
<accession>W6D6P8</accession>
<dbReference type="GO" id="GO:0031966">
    <property type="term" value="C:mitochondrial membrane"/>
    <property type="evidence" value="ECO:0007669"/>
    <property type="project" value="UniProtKB-SubCell"/>
</dbReference>
<keyword evidence="11" id="KW-0066">ATP synthesis</keyword>
<keyword evidence="5 14" id="KW-0812">Transmembrane</keyword>
<evidence type="ECO:0000256" key="3">
    <source>
        <dbReference type="ARBA" id="ARBA00022448"/>
    </source>
</evidence>
<feature type="signal peptide" evidence="15">
    <location>
        <begin position="1"/>
        <end position="30"/>
    </location>
</feature>
<reference evidence="16" key="1">
    <citation type="journal article" date="2014" name="Mitochondrial DNA">
        <title>The complete mitochondrial genome of Liachirus melanospilos (Pleuronectiformes: Soleidae).</title>
        <authorList>
            <person name="Gong L."/>
            <person name="Shi W."/>
            <person name="Wang S.Y."/>
            <person name="Kong X.Y."/>
        </authorList>
    </citation>
    <scope>NUCLEOTIDE SEQUENCE</scope>
</reference>
<keyword evidence="6 14" id="KW-0375">Hydrogen ion transport</keyword>
<evidence type="ECO:0000256" key="12">
    <source>
        <dbReference type="ARBA" id="ARBA00053067"/>
    </source>
</evidence>
<dbReference type="RefSeq" id="YP_009003960.1">
    <property type="nucleotide sequence ID" value="NC_023539.1"/>
</dbReference>
<evidence type="ECO:0000256" key="13">
    <source>
        <dbReference type="ARBA" id="ARBA00064647"/>
    </source>
</evidence>
<evidence type="ECO:0000256" key="5">
    <source>
        <dbReference type="ARBA" id="ARBA00022692"/>
    </source>
</evidence>
<dbReference type="GO" id="GO:0015078">
    <property type="term" value="F:proton transmembrane transporter activity"/>
    <property type="evidence" value="ECO:0007669"/>
    <property type="project" value="InterPro"/>
</dbReference>
<protein>
    <recommendedName>
        <fullName evidence="14">ATP synthase complex subunit 8</fullName>
    </recommendedName>
</protein>
<evidence type="ECO:0000313" key="16">
    <source>
        <dbReference type="EMBL" id="AHI96043.1"/>
    </source>
</evidence>
<keyword evidence="7" id="KW-1133">Transmembrane helix</keyword>
<comment type="subunit">
    <text evidence="13">Component of the ATP synthase complex composed at least of ATP5F1A/subunit alpha, ATP5F1B/subunit beta, ATP5MC1/subunit c (homooctomer), MT-ATP6/subunit a, MT-ATP8/subunit 8, ATP5ME/subunit e, ATP5MF/subunit f, ATP5MG/subunit g, ATP5MK/subunit k, ATP5MJ/subunit j, ATP5F1C/subunit gamma, ATP5F1D/subunit delta, ATP5F1E/subunit epsilon, ATP5PF/subunit F6, ATP5PB/subunit b, ATP5PD/subunit d, ATP5PO/subunit OSCP. ATP synthase complex consists of a soluble F(1) head domain (subunits alpha(3) and beta(3)) - the catalytic core - and a membrane F(0) domain - the membrane proton channel (subunits c, a, 8, e, f, g, k and j). These two domains are linked by a central stalk (subunits gamma, delta, and epsilon) rotating inside the F1 region and a stationary peripheral stalk (subunits F6, b, d, and OSCP).</text>
</comment>
<dbReference type="PANTHER" id="PTHR39937:SF1">
    <property type="entry name" value="ATP SYNTHASE PROTEIN 8"/>
    <property type="match status" value="1"/>
</dbReference>
<evidence type="ECO:0000256" key="10">
    <source>
        <dbReference type="ARBA" id="ARBA00023136"/>
    </source>
</evidence>
<evidence type="ECO:0000256" key="2">
    <source>
        <dbReference type="ARBA" id="ARBA00008892"/>
    </source>
</evidence>
<evidence type="ECO:0000256" key="8">
    <source>
        <dbReference type="ARBA" id="ARBA00023065"/>
    </source>
</evidence>
<keyword evidence="4 14" id="KW-0138">CF(0)</keyword>
<gene>
    <name evidence="16" type="primary">ATP8</name>
</gene>
<keyword evidence="8 14" id="KW-0406">Ion transport</keyword>
<evidence type="ECO:0000256" key="9">
    <source>
        <dbReference type="ARBA" id="ARBA00023128"/>
    </source>
</evidence>
<dbReference type="GO" id="GO:0015986">
    <property type="term" value="P:proton motive force-driven ATP synthesis"/>
    <property type="evidence" value="ECO:0007669"/>
    <property type="project" value="InterPro"/>
</dbReference>
<feature type="chain" id="PRO_5004876458" description="ATP synthase complex subunit 8" evidence="15">
    <location>
        <begin position="31"/>
        <end position="55"/>
    </location>
</feature>
<comment type="function">
    <text evidence="12">Subunit 8, of the mitochondrial membrane ATP synthase complex (F(1)F(0) ATP synthase or Complex V) that produces ATP from ADP in the presence of a proton gradient across the membrane which is generated by electron transport complexes of the respiratory chain. ATP synthase complex consist of a soluble F(1) head domain - the catalytic core - and a membrane F(1) domain - the membrane proton channel. These two domains are linked by a central stalk rotating inside the F(1) region and a stationary peripheral stalk. During catalysis, ATP synthesis in the catalytic domain of F(1) is coupled via a rotary mechanism of the central stalk subunits to proton translocation. In vivo, can only synthesize ATP although its ATP hydrolase activity can be activated artificially in vitro. Part of the complex F(0) domain.</text>
</comment>
<dbReference type="GeneID" id="18490550"/>
<dbReference type="CTD" id="4509"/>
<dbReference type="EMBL" id="KF573188">
    <property type="protein sequence ID" value="AHI96043.1"/>
    <property type="molecule type" value="Genomic_DNA"/>
</dbReference>
<evidence type="ECO:0000256" key="1">
    <source>
        <dbReference type="ARBA" id="ARBA00004304"/>
    </source>
</evidence>
<keyword evidence="9 14" id="KW-0496">Mitochondrion</keyword>
<dbReference type="InterPro" id="IPR001421">
    <property type="entry name" value="ATP8_metazoa"/>
</dbReference>
<dbReference type="PANTHER" id="PTHR39937">
    <property type="entry name" value="ATP SYNTHASE PROTEIN 8"/>
    <property type="match status" value="1"/>
</dbReference>
<evidence type="ECO:0000256" key="14">
    <source>
        <dbReference type="RuleBase" id="RU003661"/>
    </source>
</evidence>
<keyword evidence="10" id="KW-0472">Membrane</keyword>
<keyword evidence="15" id="KW-0732">Signal</keyword>
<comment type="similarity">
    <text evidence="2 14">Belongs to the ATPase protein 8 family.</text>
</comment>
<organism evidence="16">
    <name type="scientific">Liachirus melanospilos</name>
    <name type="common">carpet sole</name>
    <dbReference type="NCBI Taxonomy" id="367195"/>
    <lineage>
        <taxon>Eukaryota</taxon>
        <taxon>Metazoa</taxon>
        <taxon>Chordata</taxon>
        <taxon>Craniata</taxon>
        <taxon>Vertebrata</taxon>
        <taxon>Euteleostomi</taxon>
        <taxon>Actinopterygii</taxon>
        <taxon>Neopterygii</taxon>
        <taxon>Teleostei</taxon>
        <taxon>Neoteleostei</taxon>
        <taxon>Acanthomorphata</taxon>
        <taxon>Carangaria</taxon>
        <taxon>Pleuronectiformes</taxon>
        <taxon>Pleuronectoidei</taxon>
        <taxon>Soleidae</taxon>
        <taxon>Liachirus</taxon>
    </lineage>
</organism>
<name>W6D6P8_9PLEU</name>
<evidence type="ECO:0000256" key="6">
    <source>
        <dbReference type="ARBA" id="ARBA00022781"/>
    </source>
</evidence>
<dbReference type="GO" id="GO:0045259">
    <property type="term" value="C:proton-transporting ATP synthase complex"/>
    <property type="evidence" value="ECO:0007669"/>
    <property type="project" value="UniProtKB-KW"/>
</dbReference>
<keyword evidence="3 14" id="KW-0813">Transport</keyword>
<evidence type="ECO:0000256" key="11">
    <source>
        <dbReference type="ARBA" id="ARBA00023310"/>
    </source>
</evidence>
<dbReference type="Pfam" id="PF00895">
    <property type="entry name" value="ATP-synt_8"/>
    <property type="match status" value="1"/>
</dbReference>
<geneLocation type="mitochondrion" evidence="16"/>
<evidence type="ECO:0000256" key="7">
    <source>
        <dbReference type="ARBA" id="ARBA00022989"/>
    </source>
</evidence>